<feature type="domain" description="Carrier" evidence="8">
    <location>
        <begin position="402"/>
        <end position="477"/>
    </location>
</feature>
<evidence type="ECO:0000256" key="7">
    <source>
        <dbReference type="RuleBase" id="RU003423"/>
    </source>
</evidence>
<proteinExistence type="inferred from homology"/>
<dbReference type="Proteomes" id="UP000295497">
    <property type="component" value="Chromosome"/>
</dbReference>
<dbReference type="GO" id="GO:0047527">
    <property type="term" value="F:2,3-dihydroxybenzoate-serine ligase activity"/>
    <property type="evidence" value="ECO:0007669"/>
    <property type="project" value="TreeGrafter"/>
</dbReference>
<dbReference type="Pfam" id="PF00550">
    <property type="entry name" value="PP-binding"/>
    <property type="match status" value="1"/>
</dbReference>
<dbReference type="SUPFAM" id="SSF47336">
    <property type="entry name" value="ACP-like"/>
    <property type="match status" value="1"/>
</dbReference>
<comment type="similarity">
    <text evidence="3 7">Belongs to the 2-oxoacid dehydrogenase family.</text>
</comment>
<evidence type="ECO:0000256" key="1">
    <source>
        <dbReference type="ARBA" id="ARBA00001938"/>
    </source>
</evidence>
<dbReference type="InterPro" id="IPR023213">
    <property type="entry name" value="CAT-like_dom_sf"/>
</dbReference>
<evidence type="ECO:0000313" key="10">
    <source>
        <dbReference type="Proteomes" id="UP000295497"/>
    </source>
</evidence>
<accession>A0A4P2QQS5</accession>
<dbReference type="GO" id="GO:0009366">
    <property type="term" value="C:enterobactin synthetase complex"/>
    <property type="evidence" value="ECO:0007669"/>
    <property type="project" value="TreeGrafter"/>
</dbReference>
<dbReference type="Gene3D" id="2.40.50.100">
    <property type="match status" value="1"/>
</dbReference>
<evidence type="ECO:0000256" key="2">
    <source>
        <dbReference type="ARBA" id="ARBA00001957"/>
    </source>
</evidence>
<dbReference type="PROSITE" id="PS00189">
    <property type="entry name" value="LIPOYL"/>
    <property type="match status" value="1"/>
</dbReference>
<dbReference type="SUPFAM" id="SSF51230">
    <property type="entry name" value="Single hybrid motif"/>
    <property type="match status" value="1"/>
</dbReference>
<keyword evidence="6 7" id="KW-0450">Lipoyl</keyword>
<dbReference type="RefSeq" id="WP_129575959.1">
    <property type="nucleotide sequence ID" value="NZ_CP012672.1"/>
</dbReference>
<dbReference type="Pfam" id="PF00364">
    <property type="entry name" value="Biotin_lipoyl"/>
    <property type="match status" value="1"/>
</dbReference>
<dbReference type="InterPro" id="IPR003016">
    <property type="entry name" value="2-oxoA_DH_lipoyl-BS"/>
</dbReference>
<sequence>MKSIIRLTKLSSNDETTLIAEWLAKDGDYVAAEQVIARVETSKATVDVHSEASGYLRTRCKAGDELPVGAPIAEIYAERRELEAAVASEVAPKGGAGGGGRAVGELARLSRPARRFLEQNNLDPALLSLPGLVSVADIKEALAHDGSREETPADRASFTGPTADERALFGAMTSEVISPSKRREIDVLSEAQRGALCSALTVQLMSSPLRERLKGDPSSNGQVLPYCLWVLARLLDEHPKLTAYYDAGRIHYYNEVNIALAVDLGKGLRVPVVRHANKLSLSAIEAAVADCVSRYDEDRLTLEDVRGATITVTDLSGHDISHFQPMLNRRQSAVLGIGGDRGMPGHPMSFTLVFDHRVLTGAEVAEFLRAFKQKVLTGGPQAFAEACQGRDDRGALDSAAFGDVGSIAEDVATVWRSVLGQPAVSPSDDFFAIGGDSMLAVRAVSRVARLLSIEIPLRSLFENPTLHAFARCVSERGRALRQDTSQRVPTRSAEAPVVSLVQERLLQLCVDGDPSDYNLFRAFRLKGKVDTSALADSVRSLMRRHAVLRSRFRRVDGAPSVVIDENAELPIEMIDLSGLPAGDRTAGIAKVLRRESRWSWDLFGGRLVRVTLAGLAQDEHLLTVCVHHLLGDGWSIGVLADELSILYRRTRGDETASLPELPSQYYDFAGWQRRYLEGRVMERQLNYWKQRMAGAPAALTLPLDGPRGAKPTGVSVSETFDIPRETGIFDLSKREGATLFTVLISAWGVVLSKYTGQDDIVVGAASANRDKESLEHLIGFFANNWPLRMSTRDEITFSSLLSFVRASTHDAYDNVDVPFGCIVDALAPDEDPKARPRVFQAMLIMLPSAELTLPDVEVSPLHLESSSGKEPFDGSVLDMTLWASVSKRGVHVSLAYNVDLFRGGVIRAMAQSYLKVLRRVSVDPQVTLARLKEICV</sequence>
<keyword evidence="4" id="KW-0596">Phosphopantetheine</keyword>
<dbReference type="Pfam" id="PF00198">
    <property type="entry name" value="2-oxoacid_dh"/>
    <property type="match status" value="1"/>
</dbReference>
<dbReference type="PROSITE" id="PS00012">
    <property type="entry name" value="PHOSPHOPANTETHEINE"/>
    <property type="match status" value="1"/>
</dbReference>
<dbReference type="InterPro" id="IPR001242">
    <property type="entry name" value="Condensation_dom"/>
</dbReference>
<dbReference type="InterPro" id="IPR011053">
    <property type="entry name" value="Single_hybrid_motif"/>
</dbReference>
<keyword evidence="7" id="KW-0012">Acyltransferase</keyword>
<name>A0A4P2QQS5_SORCE</name>
<dbReference type="GO" id="GO:0005829">
    <property type="term" value="C:cytosol"/>
    <property type="evidence" value="ECO:0007669"/>
    <property type="project" value="TreeGrafter"/>
</dbReference>
<protein>
    <recommendedName>
        <fullName evidence="7">Dihydrolipoamide acetyltransferase component of pyruvate dehydrogenase complex</fullName>
        <ecNumber evidence="7">2.3.1.-</ecNumber>
    </recommendedName>
</protein>
<evidence type="ECO:0000256" key="4">
    <source>
        <dbReference type="ARBA" id="ARBA00022450"/>
    </source>
</evidence>
<organism evidence="9 10">
    <name type="scientific">Sorangium cellulosum</name>
    <name type="common">Polyangium cellulosum</name>
    <dbReference type="NCBI Taxonomy" id="56"/>
    <lineage>
        <taxon>Bacteria</taxon>
        <taxon>Pseudomonadati</taxon>
        <taxon>Myxococcota</taxon>
        <taxon>Polyangia</taxon>
        <taxon>Polyangiales</taxon>
        <taxon>Polyangiaceae</taxon>
        <taxon>Sorangium</taxon>
    </lineage>
</organism>
<dbReference type="InterPro" id="IPR006162">
    <property type="entry name" value="Ppantetheine_attach_site"/>
</dbReference>
<dbReference type="SUPFAM" id="SSF52777">
    <property type="entry name" value="CoA-dependent acyltransferases"/>
    <property type="match status" value="3"/>
</dbReference>
<comment type="cofactor">
    <cofactor evidence="2">
        <name>pantetheine 4'-phosphate</name>
        <dbReference type="ChEBI" id="CHEBI:47942"/>
    </cofactor>
</comment>
<reference evidence="9 10" key="1">
    <citation type="submission" date="2015-09" db="EMBL/GenBank/DDBJ databases">
        <title>Sorangium comparison.</title>
        <authorList>
            <person name="Zaburannyi N."/>
            <person name="Bunk B."/>
            <person name="Overmann J."/>
            <person name="Mueller R."/>
        </authorList>
    </citation>
    <scope>NUCLEOTIDE SEQUENCE [LARGE SCALE GENOMIC DNA]</scope>
    <source>
        <strain evidence="9 10">So ce836</strain>
    </source>
</reference>
<dbReference type="GO" id="GO:0043041">
    <property type="term" value="P:amino acid activation for nonribosomal peptide biosynthetic process"/>
    <property type="evidence" value="ECO:0007669"/>
    <property type="project" value="TreeGrafter"/>
</dbReference>
<dbReference type="GO" id="GO:0031177">
    <property type="term" value="F:phosphopantetheine binding"/>
    <property type="evidence" value="ECO:0007669"/>
    <property type="project" value="InterPro"/>
</dbReference>
<evidence type="ECO:0000256" key="3">
    <source>
        <dbReference type="ARBA" id="ARBA00007317"/>
    </source>
</evidence>
<dbReference type="InterPro" id="IPR009081">
    <property type="entry name" value="PP-bd_ACP"/>
</dbReference>
<evidence type="ECO:0000256" key="6">
    <source>
        <dbReference type="ARBA" id="ARBA00022823"/>
    </source>
</evidence>
<dbReference type="EC" id="2.3.1.-" evidence="7"/>
<dbReference type="Gene3D" id="1.10.1200.10">
    <property type="entry name" value="ACP-like"/>
    <property type="match status" value="1"/>
</dbReference>
<dbReference type="CDD" id="cd19531">
    <property type="entry name" value="LCL_NRPS-like"/>
    <property type="match status" value="1"/>
</dbReference>
<dbReference type="Gene3D" id="3.30.559.30">
    <property type="entry name" value="Nonribosomal peptide synthetase, condensation domain"/>
    <property type="match status" value="1"/>
</dbReference>
<keyword evidence="7" id="KW-0808">Transferase</keyword>
<dbReference type="PANTHER" id="PTHR45527:SF1">
    <property type="entry name" value="FATTY ACID SYNTHASE"/>
    <property type="match status" value="1"/>
</dbReference>
<gene>
    <name evidence="9" type="ORF">SOCE836_044850</name>
</gene>
<dbReference type="InterPro" id="IPR036736">
    <property type="entry name" value="ACP-like_sf"/>
</dbReference>
<keyword evidence="5" id="KW-0597">Phosphoprotein</keyword>
<comment type="cofactor">
    <cofactor evidence="1 7">
        <name>(R)-lipoate</name>
        <dbReference type="ChEBI" id="CHEBI:83088"/>
    </cofactor>
</comment>
<dbReference type="PANTHER" id="PTHR45527">
    <property type="entry name" value="NONRIBOSOMAL PEPTIDE SYNTHETASE"/>
    <property type="match status" value="1"/>
</dbReference>
<dbReference type="Pfam" id="PF00668">
    <property type="entry name" value="Condensation"/>
    <property type="match status" value="1"/>
</dbReference>
<dbReference type="AlphaFoldDB" id="A0A4P2QQS5"/>
<evidence type="ECO:0000313" key="9">
    <source>
        <dbReference type="EMBL" id="AUX32348.1"/>
    </source>
</evidence>
<evidence type="ECO:0000256" key="5">
    <source>
        <dbReference type="ARBA" id="ARBA00022553"/>
    </source>
</evidence>
<dbReference type="InterPro" id="IPR000089">
    <property type="entry name" value="Biotin_lipoyl"/>
</dbReference>
<dbReference type="GO" id="GO:0016746">
    <property type="term" value="F:acyltransferase activity"/>
    <property type="evidence" value="ECO:0007669"/>
    <property type="project" value="UniProtKB-KW"/>
</dbReference>
<dbReference type="Gene3D" id="3.30.559.10">
    <property type="entry name" value="Chloramphenicol acetyltransferase-like domain"/>
    <property type="match status" value="2"/>
</dbReference>
<dbReference type="InterPro" id="IPR020806">
    <property type="entry name" value="PKS_PP-bd"/>
</dbReference>
<dbReference type="InterPro" id="IPR001078">
    <property type="entry name" value="2-oxoacid_DH_actylTfrase"/>
</dbReference>
<evidence type="ECO:0000259" key="8">
    <source>
        <dbReference type="PROSITE" id="PS50075"/>
    </source>
</evidence>
<dbReference type="GO" id="GO:0009239">
    <property type="term" value="P:enterobactin biosynthetic process"/>
    <property type="evidence" value="ECO:0007669"/>
    <property type="project" value="TreeGrafter"/>
</dbReference>
<dbReference type="SMART" id="SM00823">
    <property type="entry name" value="PKS_PP"/>
    <property type="match status" value="1"/>
</dbReference>
<dbReference type="PROSITE" id="PS50075">
    <property type="entry name" value="CARRIER"/>
    <property type="match status" value="1"/>
</dbReference>
<dbReference type="EMBL" id="CP012672">
    <property type="protein sequence ID" value="AUX32348.1"/>
    <property type="molecule type" value="Genomic_DNA"/>
</dbReference>
<dbReference type="CDD" id="cd06849">
    <property type="entry name" value="lipoyl_domain"/>
    <property type="match status" value="1"/>
</dbReference>